<protein>
    <submittedName>
        <fullName evidence="2">Uncharacterized protein</fullName>
    </submittedName>
</protein>
<dbReference type="Proteomes" id="UP000192247">
    <property type="component" value="Unassembled WGS sequence"/>
</dbReference>
<evidence type="ECO:0000256" key="1">
    <source>
        <dbReference type="SAM" id="Phobius"/>
    </source>
</evidence>
<keyword evidence="1" id="KW-0472">Membrane</keyword>
<reference evidence="2 3" key="1">
    <citation type="journal article" date="2017" name="Gigascience">
        <title>Draft genome of the honey bee ectoparasitic mite, Tropilaelaps mercedesae, is shaped by the parasitic life history.</title>
        <authorList>
            <person name="Dong X."/>
            <person name="Armstrong S.D."/>
            <person name="Xia D."/>
            <person name="Makepeace B.L."/>
            <person name="Darby A.C."/>
            <person name="Kadowaki T."/>
        </authorList>
    </citation>
    <scope>NUCLEOTIDE SEQUENCE [LARGE SCALE GENOMIC DNA]</scope>
    <source>
        <strain evidence="2">Wuxi-XJTLU</strain>
    </source>
</reference>
<evidence type="ECO:0000313" key="3">
    <source>
        <dbReference type="Proteomes" id="UP000192247"/>
    </source>
</evidence>
<sequence>MLALVCLSGSAFVGLIHTYWRISDQSFEDKPLLMAVEFLDGYMAFSQAAVILMVYAVHSKYYARAKRIIFAWVPNACFIGIPMDPLTPCLNYALY</sequence>
<name>A0A1V9XGN9_9ACAR</name>
<dbReference type="AlphaFoldDB" id="A0A1V9XGN9"/>
<keyword evidence="1" id="KW-0812">Transmembrane</keyword>
<proteinExistence type="predicted"/>
<keyword evidence="1" id="KW-1133">Transmembrane helix</keyword>
<gene>
    <name evidence="2" type="ORF">BIW11_10288</name>
</gene>
<comment type="caution">
    <text evidence="2">The sequence shown here is derived from an EMBL/GenBank/DDBJ whole genome shotgun (WGS) entry which is preliminary data.</text>
</comment>
<accession>A0A1V9XGN9</accession>
<organism evidence="2 3">
    <name type="scientific">Tropilaelaps mercedesae</name>
    <dbReference type="NCBI Taxonomy" id="418985"/>
    <lineage>
        <taxon>Eukaryota</taxon>
        <taxon>Metazoa</taxon>
        <taxon>Ecdysozoa</taxon>
        <taxon>Arthropoda</taxon>
        <taxon>Chelicerata</taxon>
        <taxon>Arachnida</taxon>
        <taxon>Acari</taxon>
        <taxon>Parasitiformes</taxon>
        <taxon>Mesostigmata</taxon>
        <taxon>Gamasina</taxon>
        <taxon>Dermanyssoidea</taxon>
        <taxon>Laelapidae</taxon>
        <taxon>Tropilaelaps</taxon>
    </lineage>
</organism>
<keyword evidence="3" id="KW-1185">Reference proteome</keyword>
<evidence type="ECO:0000313" key="2">
    <source>
        <dbReference type="EMBL" id="OQR72591.1"/>
    </source>
</evidence>
<dbReference type="EMBL" id="MNPL01011456">
    <property type="protein sequence ID" value="OQR72591.1"/>
    <property type="molecule type" value="Genomic_DNA"/>
</dbReference>
<dbReference type="InParanoid" id="A0A1V9XGN9"/>
<feature type="transmembrane region" description="Helical" evidence="1">
    <location>
        <begin position="42"/>
        <end position="58"/>
    </location>
</feature>